<keyword evidence="2" id="KW-1185">Reference proteome</keyword>
<gene>
    <name evidence="1" type="ordered locus">Deipe_1460</name>
</gene>
<sequence>MRSLLTAIRGAVVKLLDVENIIEQTVVETSTGELVLLNHIVSVDIVGSEGPGHHVVIRDTSGAEHQVTTSPRAHHSGAQIIVERLLYRIHHRKNAPEE</sequence>
<protein>
    <submittedName>
        <fullName evidence="1">Uncharacterized protein</fullName>
    </submittedName>
</protein>
<evidence type="ECO:0000313" key="2">
    <source>
        <dbReference type="Proteomes" id="UP000010467"/>
    </source>
</evidence>
<evidence type="ECO:0000313" key="1">
    <source>
        <dbReference type="EMBL" id="AFZ67001.1"/>
    </source>
</evidence>
<dbReference type="KEGG" id="dpd:Deipe_1460"/>
<dbReference type="HOGENOM" id="CLU_2329091_0_0_0"/>
<name>K9ZZH2_DEIPD</name>
<dbReference type="AlphaFoldDB" id="K9ZZH2"/>
<organism evidence="1 2">
    <name type="scientific">Deinococcus peraridilitoris (strain DSM 19664 / LMG 22246 / CIP 109416 / KR-200)</name>
    <dbReference type="NCBI Taxonomy" id="937777"/>
    <lineage>
        <taxon>Bacteria</taxon>
        <taxon>Thermotogati</taxon>
        <taxon>Deinococcota</taxon>
        <taxon>Deinococci</taxon>
        <taxon>Deinococcales</taxon>
        <taxon>Deinococcaceae</taxon>
        <taxon>Deinococcus</taxon>
    </lineage>
</organism>
<dbReference type="STRING" id="937777.Deipe_1460"/>
<dbReference type="PATRIC" id="fig|937777.3.peg.1465"/>
<reference evidence="2" key="1">
    <citation type="submission" date="2012-03" db="EMBL/GenBank/DDBJ databases">
        <title>Complete sequence of chromosome of Deinococcus peraridilitoris DSM 19664.</title>
        <authorList>
            <person name="Lucas S."/>
            <person name="Copeland A."/>
            <person name="Lapidus A."/>
            <person name="Glavina del Rio T."/>
            <person name="Dalin E."/>
            <person name="Tice H."/>
            <person name="Bruce D."/>
            <person name="Goodwin L."/>
            <person name="Pitluck S."/>
            <person name="Peters L."/>
            <person name="Mikhailova N."/>
            <person name="Lu M."/>
            <person name="Kyrpides N."/>
            <person name="Mavromatis K."/>
            <person name="Ivanova N."/>
            <person name="Brettin T."/>
            <person name="Detter J.C."/>
            <person name="Han C."/>
            <person name="Larimer F."/>
            <person name="Land M."/>
            <person name="Hauser L."/>
            <person name="Markowitz V."/>
            <person name="Cheng J.-F."/>
            <person name="Hugenholtz P."/>
            <person name="Woyke T."/>
            <person name="Wu D."/>
            <person name="Pukall R."/>
            <person name="Steenblock K."/>
            <person name="Brambilla E."/>
            <person name="Klenk H.-P."/>
            <person name="Eisen J.A."/>
        </authorList>
    </citation>
    <scope>NUCLEOTIDE SEQUENCE [LARGE SCALE GENOMIC DNA]</scope>
    <source>
        <strain evidence="2">DSM 19664 / LMG 22246 / CIP 109416 / KR-200</strain>
    </source>
</reference>
<accession>K9ZZH2</accession>
<dbReference type="EMBL" id="CP003382">
    <property type="protein sequence ID" value="AFZ67001.1"/>
    <property type="molecule type" value="Genomic_DNA"/>
</dbReference>
<proteinExistence type="predicted"/>
<dbReference type="Proteomes" id="UP000010467">
    <property type="component" value="Chromosome"/>
</dbReference>